<dbReference type="SMART" id="SM00421">
    <property type="entry name" value="HTH_LUXR"/>
    <property type="match status" value="1"/>
</dbReference>
<dbReference type="PANTHER" id="PTHR44688">
    <property type="entry name" value="DNA-BINDING TRANSCRIPTIONAL ACTIVATOR DEVR_DOSR"/>
    <property type="match status" value="1"/>
</dbReference>
<evidence type="ECO:0000313" key="7">
    <source>
        <dbReference type="Proteomes" id="UP000434342"/>
    </source>
</evidence>
<keyword evidence="3" id="KW-0804">Transcription</keyword>
<gene>
    <name evidence="6" type="ORF">FYJ69_06455</name>
</gene>
<evidence type="ECO:0000256" key="3">
    <source>
        <dbReference type="ARBA" id="ARBA00023163"/>
    </source>
</evidence>
<dbReference type="InterPro" id="IPR036388">
    <property type="entry name" value="WH-like_DNA-bd_sf"/>
</dbReference>
<evidence type="ECO:0000256" key="1">
    <source>
        <dbReference type="ARBA" id="ARBA00023015"/>
    </source>
</evidence>
<feature type="domain" description="HTH luxR-type" evidence="5">
    <location>
        <begin position="288"/>
        <end position="353"/>
    </location>
</feature>
<feature type="transmembrane region" description="Helical" evidence="4">
    <location>
        <begin position="206"/>
        <end position="225"/>
    </location>
</feature>
<dbReference type="AlphaFoldDB" id="A0A6N7WV63"/>
<dbReference type="Proteomes" id="UP000434342">
    <property type="component" value="Unassembled WGS sequence"/>
</dbReference>
<name>A0A6N7WV63_9ACTN</name>
<proteinExistence type="predicted"/>
<feature type="transmembrane region" description="Helical" evidence="4">
    <location>
        <begin position="37"/>
        <end position="62"/>
    </location>
</feature>
<feature type="transmembrane region" description="Helical" evidence="4">
    <location>
        <begin position="109"/>
        <end position="127"/>
    </location>
</feature>
<dbReference type="SUPFAM" id="SSF46894">
    <property type="entry name" value="C-terminal effector domain of the bipartite response regulators"/>
    <property type="match status" value="1"/>
</dbReference>
<comment type="caution">
    <text evidence="6">The sequence shown here is derived from an EMBL/GenBank/DDBJ whole genome shotgun (WGS) entry which is preliminary data.</text>
</comment>
<organism evidence="6 7">
    <name type="scientific">Parafannyhessea umbonata</name>
    <dbReference type="NCBI Taxonomy" id="604330"/>
    <lineage>
        <taxon>Bacteria</taxon>
        <taxon>Bacillati</taxon>
        <taxon>Actinomycetota</taxon>
        <taxon>Coriobacteriia</taxon>
        <taxon>Coriobacteriales</taxon>
        <taxon>Atopobiaceae</taxon>
        <taxon>Parafannyhessea</taxon>
    </lineage>
</organism>
<dbReference type="Pfam" id="PF00196">
    <property type="entry name" value="GerE"/>
    <property type="match status" value="1"/>
</dbReference>
<evidence type="ECO:0000259" key="5">
    <source>
        <dbReference type="PROSITE" id="PS50043"/>
    </source>
</evidence>
<dbReference type="PRINTS" id="PR00038">
    <property type="entry name" value="HTHLUXR"/>
</dbReference>
<sequence>MRIYTVNKLSSAHIIVRLLWGEQPIIGRRDAASMSPFSFLFTQVIILLCIAAVTVLICCIFAVARKESLIFLSVFFGAYCTEMYILLLGEFQGFQTVSDALTALYSRMLNLPLLRLLISFLLCVGAWEYSCSVLNVRHLGWRIGIPITLFLAQSTILIVVPERVLQQMLFYAIREIAAIVVVAALLMRQSFASEQEPGISKRQSRLLSRAFVILILVFVEEIVTRPAAKSLLSLNKYIAYFFLSRNVFENLIVGFCAYHTISDGIRMLSARLSHSGSMQGAFDTRVAQFGKQFMLTEREVEVVSLLLYAKSNQEIATELVLSIGTVKSHVSHIYGKTGIHSRQDLAQLFWETT</sequence>
<dbReference type="EMBL" id="VUND01000002">
    <property type="protein sequence ID" value="MST60550.1"/>
    <property type="molecule type" value="Genomic_DNA"/>
</dbReference>
<evidence type="ECO:0000256" key="2">
    <source>
        <dbReference type="ARBA" id="ARBA00023125"/>
    </source>
</evidence>
<dbReference type="CDD" id="cd06170">
    <property type="entry name" value="LuxR_C_like"/>
    <property type="match status" value="1"/>
</dbReference>
<dbReference type="PANTHER" id="PTHR44688:SF16">
    <property type="entry name" value="DNA-BINDING TRANSCRIPTIONAL ACTIVATOR DEVR_DOSR"/>
    <property type="match status" value="1"/>
</dbReference>
<feature type="transmembrane region" description="Helical" evidence="4">
    <location>
        <begin position="166"/>
        <end position="186"/>
    </location>
</feature>
<dbReference type="GO" id="GO:0003677">
    <property type="term" value="F:DNA binding"/>
    <property type="evidence" value="ECO:0007669"/>
    <property type="project" value="UniProtKB-KW"/>
</dbReference>
<accession>A0A6N7WV63</accession>
<feature type="transmembrane region" description="Helical" evidence="4">
    <location>
        <begin position="69"/>
        <end position="89"/>
    </location>
</feature>
<evidence type="ECO:0000313" key="6">
    <source>
        <dbReference type="EMBL" id="MST60550.1"/>
    </source>
</evidence>
<dbReference type="InterPro" id="IPR000792">
    <property type="entry name" value="Tscrpt_reg_LuxR_C"/>
</dbReference>
<keyword evidence="2" id="KW-0238">DNA-binding</keyword>
<protein>
    <submittedName>
        <fullName evidence="6">Helix-turn-helix transcriptional regulator</fullName>
    </submittedName>
</protein>
<dbReference type="PROSITE" id="PS50043">
    <property type="entry name" value="HTH_LUXR_2"/>
    <property type="match status" value="1"/>
</dbReference>
<dbReference type="InterPro" id="IPR016032">
    <property type="entry name" value="Sig_transdc_resp-reg_C-effctor"/>
</dbReference>
<keyword evidence="4" id="KW-1133">Transmembrane helix</keyword>
<reference evidence="6 7" key="1">
    <citation type="submission" date="2019-08" db="EMBL/GenBank/DDBJ databases">
        <title>In-depth cultivation of the pig gut microbiome towards novel bacterial diversity and tailored functional studies.</title>
        <authorList>
            <person name="Wylensek D."/>
            <person name="Hitch T.C.A."/>
            <person name="Clavel T."/>
        </authorList>
    </citation>
    <scope>NUCLEOTIDE SEQUENCE [LARGE SCALE GENOMIC DNA]</scope>
    <source>
        <strain evidence="6 7">WB01_CNA04</strain>
    </source>
</reference>
<keyword evidence="4" id="KW-0472">Membrane</keyword>
<dbReference type="GO" id="GO:0006355">
    <property type="term" value="P:regulation of DNA-templated transcription"/>
    <property type="evidence" value="ECO:0007669"/>
    <property type="project" value="InterPro"/>
</dbReference>
<keyword evidence="4" id="KW-0812">Transmembrane</keyword>
<dbReference type="Gene3D" id="1.10.10.10">
    <property type="entry name" value="Winged helix-like DNA-binding domain superfamily/Winged helix DNA-binding domain"/>
    <property type="match status" value="1"/>
</dbReference>
<feature type="transmembrane region" description="Helical" evidence="4">
    <location>
        <begin position="139"/>
        <end position="160"/>
    </location>
</feature>
<evidence type="ECO:0000256" key="4">
    <source>
        <dbReference type="SAM" id="Phobius"/>
    </source>
</evidence>
<keyword evidence="1" id="KW-0805">Transcription regulation</keyword>